<proteinExistence type="predicted"/>
<evidence type="ECO:0000259" key="7">
    <source>
        <dbReference type="PROSITE" id="PS50850"/>
    </source>
</evidence>
<name>A0A211YVU8_9PROT</name>
<gene>
    <name evidence="8" type="ORF">BWR60_34460</name>
</gene>
<reference evidence="9" key="1">
    <citation type="submission" date="2017-05" db="EMBL/GenBank/DDBJ databases">
        <authorList>
            <person name="Macchi M."/>
            <person name="Festa S."/>
            <person name="Coppotelli B.M."/>
            <person name="Morelli I.S."/>
        </authorList>
    </citation>
    <scope>NUCLEOTIDE SEQUENCE [LARGE SCALE GENOMIC DNA]</scope>
    <source>
        <strain evidence="9">I</strain>
    </source>
</reference>
<dbReference type="AlphaFoldDB" id="A0A211YVU8"/>
<feature type="transmembrane region" description="Helical" evidence="6">
    <location>
        <begin position="45"/>
        <end position="65"/>
    </location>
</feature>
<dbReference type="EMBL" id="NHON01000155">
    <property type="protein sequence ID" value="OWJ57061.1"/>
    <property type="molecule type" value="Genomic_DNA"/>
</dbReference>
<comment type="subcellular location">
    <subcellularLocation>
        <location evidence="1">Cell membrane</location>
        <topology evidence="1">Multi-pass membrane protein</topology>
    </subcellularLocation>
</comment>
<feature type="transmembrane region" description="Helical" evidence="6">
    <location>
        <begin position="300"/>
        <end position="317"/>
    </location>
</feature>
<evidence type="ECO:0000256" key="3">
    <source>
        <dbReference type="ARBA" id="ARBA00022692"/>
    </source>
</evidence>
<feature type="transmembrane region" description="Helical" evidence="6">
    <location>
        <begin position="338"/>
        <end position="358"/>
    </location>
</feature>
<feature type="transmembrane region" description="Helical" evidence="6">
    <location>
        <begin position="244"/>
        <end position="266"/>
    </location>
</feature>
<keyword evidence="9" id="KW-1185">Reference proteome</keyword>
<feature type="transmembrane region" description="Helical" evidence="6">
    <location>
        <begin position="273"/>
        <end position="294"/>
    </location>
</feature>
<dbReference type="PANTHER" id="PTHR43124">
    <property type="entry name" value="PURINE EFFLUX PUMP PBUE"/>
    <property type="match status" value="1"/>
</dbReference>
<evidence type="ECO:0000256" key="5">
    <source>
        <dbReference type="ARBA" id="ARBA00023136"/>
    </source>
</evidence>
<dbReference type="GO" id="GO:0005886">
    <property type="term" value="C:plasma membrane"/>
    <property type="evidence" value="ECO:0007669"/>
    <property type="project" value="UniProtKB-SubCell"/>
</dbReference>
<evidence type="ECO:0000256" key="6">
    <source>
        <dbReference type="SAM" id="Phobius"/>
    </source>
</evidence>
<comment type="caution">
    <text evidence="8">The sequence shown here is derived from an EMBL/GenBank/DDBJ whole genome shotgun (WGS) entry which is preliminary data.</text>
</comment>
<evidence type="ECO:0000313" key="9">
    <source>
        <dbReference type="Proteomes" id="UP000196655"/>
    </source>
</evidence>
<dbReference type="Pfam" id="PF07690">
    <property type="entry name" value="MFS_1"/>
    <property type="match status" value="1"/>
</dbReference>
<dbReference type="InterPro" id="IPR050189">
    <property type="entry name" value="MFS_Efflux_Transporters"/>
</dbReference>
<protein>
    <submittedName>
        <fullName evidence="8">MFS transporter</fullName>
    </submittedName>
</protein>
<feature type="transmembrane region" description="Helical" evidence="6">
    <location>
        <begin position="135"/>
        <end position="159"/>
    </location>
</feature>
<organism evidence="8 9">
    <name type="scientific">Inquilinus limosus</name>
    <dbReference type="NCBI Taxonomy" id="171674"/>
    <lineage>
        <taxon>Bacteria</taxon>
        <taxon>Pseudomonadati</taxon>
        <taxon>Pseudomonadota</taxon>
        <taxon>Alphaproteobacteria</taxon>
        <taxon>Rhodospirillales</taxon>
        <taxon>Rhodospirillaceae</taxon>
        <taxon>Inquilinus</taxon>
    </lineage>
</organism>
<evidence type="ECO:0000256" key="1">
    <source>
        <dbReference type="ARBA" id="ARBA00004651"/>
    </source>
</evidence>
<dbReference type="Gene3D" id="1.20.1720.10">
    <property type="entry name" value="Multidrug resistance protein D"/>
    <property type="match status" value="1"/>
</dbReference>
<feature type="transmembrane region" description="Helical" evidence="6">
    <location>
        <begin position="364"/>
        <end position="383"/>
    </location>
</feature>
<evidence type="ECO:0000313" key="8">
    <source>
        <dbReference type="EMBL" id="OWJ57061.1"/>
    </source>
</evidence>
<dbReference type="PANTHER" id="PTHR43124:SF3">
    <property type="entry name" value="CHLORAMPHENICOL EFFLUX PUMP RV0191"/>
    <property type="match status" value="1"/>
</dbReference>
<dbReference type="InterPro" id="IPR036259">
    <property type="entry name" value="MFS_trans_sf"/>
</dbReference>
<feature type="transmembrane region" description="Helical" evidence="6">
    <location>
        <begin position="102"/>
        <end position="123"/>
    </location>
</feature>
<dbReference type="InterPro" id="IPR011701">
    <property type="entry name" value="MFS"/>
</dbReference>
<evidence type="ECO:0000256" key="4">
    <source>
        <dbReference type="ARBA" id="ARBA00022989"/>
    </source>
</evidence>
<dbReference type="STRING" id="1122125.GCA_000423185_00628"/>
<feature type="domain" description="Major facilitator superfamily (MFS) profile" evidence="7">
    <location>
        <begin position="11"/>
        <end position="387"/>
    </location>
</feature>
<evidence type="ECO:0000256" key="2">
    <source>
        <dbReference type="ARBA" id="ARBA00022475"/>
    </source>
</evidence>
<sequence>MAAIGGRKVPVLGLVVASTVLGLMGTDLVLPAVPYLPEAIGGDAARAQLVLAAYVAGTCVGLLAYGALADRVATPRIFVASLLATAAVSAGCAATDDIDLLIGLRALQGAIAAGPAVFAPGIVKALFDPGRAVRALGLLGSIEALAPALAPILGAWLLALGGWRLPFEALAVIAVILAVAIGITGALPQVTRRPQGRYARLATDPVFLRYALSQAFVLGGLLTFVFGMPAVFVRALGGSLADFITMQVCGIVSFMLTANLAGGLAGRLGAERVIAAGTGLAALGAAAMLAYAAAGGTDPLLIAALFVPVNGGLGLRGPPGFYRAVLAAHGDDARGSALVVLAILAAAAGGTAAAAPLIERGLAPLAAIALGFHLLAVLCLAALPRLREPGEEAVSAAAPASGPERR</sequence>
<dbReference type="InterPro" id="IPR020846">
    <property type="entry name" value="MFS_dom"/>
</dbReference>
<feature type="transmembrane region" description="Helical" evidence="6">
    <location>
        <begin position="12"/>
        <end position="33"/>
    </location>
</feature>
<dbReference type="OrthoDB" id="7494101at2"/>
<dbReference type="PROSITE" id="PS50850">
    <property type="entry name" value="MFS"/>
    <property type="match status" value="1"/>
</dbReference>
<keyword evidence="5 6" id="KW-0472">Membrane</keyword>
<dbReference type="RefSeq" id="WP_088157614.1">
    <property type="nucleotide sequence ID" value="NZ_NHON01000155.1"/>
</dbReference>
<dbReference type="GO" id="GO:0022857">
    <property type="term" value="F:transmembrane transporter activity"/>
    <property type="evidence" value="ECO:0007669"/>
    <property type="project" value="InterPro"/>
</dbReference>
<accession>A0A211YVU8</accession>
<feature type="transmembrane region" description="Helical" evidence="6">
    <location>
        <begin position="207"/>
        <end position="232"/>
    </location>
</feature>
<dbReference type="SUPFAM" id="SSF103473">
    <property type="entry name" value="MFS general substrate transporter"/>
    <property type="match status" value="1"/>
</dbReference>
<feature type="transmembrane region" description="Helical" evidence="6">
    <location>
        <begin position="165"/>
        <end position="187"/>
    </location>
</feature>
<feature type="transmembrane region" description="Helical" evidence="6">
    <location>
        <begin position="77"/>
        <end position="96"/>
    </location>
</feature>
<keyword evidence="4 6" id="KW-1133">Transmembrane helix</keyword>
<keyword evidence="2" id="KW-1003">Cell membrane</keyword>
<dbReference type="Proteomes" id="UP000196655">
    <property type="component" value="Unassembled WGS sequence"/>
</dbReference>
<keyword evidence="3 6" id="KW-0812">Transmembrane</keyword>